<dbReference type="InterPro" id="IPR033139">
    <property type="entry name" value="Caspase_cys_AS"/>
</dbReference>
<dbReference type="PRINTS" id="PR00376">
    <property type="entry name" value="IL1BCENZYME"/>
</dbReference>
<keyword evidence="3" id="KW-0378">Hydrolase</keyword>
<dbReference type="EnsemblMetazoa" id="AFAF003815-RA">
    <property type="protein sequence ID" value="AFAF003815-PA"/>
    <property type="gene ID" value="AFAF003815"/>
</dbReference>
<dbReference type="GO" id="GO:0016322">
    <property type="term" value="P:neuron remodeling"/>
    <property type="evidence" value="ECO:0007669"/>
    <property type="project" value="UniProtKB-ARBA"/>
</dbReference>
<dbReference type="PROSITE" id="PS01121">
    <property type="entry name" value="CASPASE_HIS"/>
    <property type="match status" value="1"/>
</dbReference>
<dbReference type="GO" id="GO:0004197">
    <property type="term" value="F:cysteine-type endopeptidase activity"/>
    <property type="evidence" value="ECO:0007669"/>
    <property type="project" value="InterPro"/>
</dbReference>
<accession>A0A182Q649</accession>
<sequence length="319" mass="36573">MCGVETTQPANMSMPDVVRNERNKEHAVDDCGNENLPYDVNDALGSRKANEPFDARIKARMPVDRYASDYNMNHKRRGLALIFNHENFDVPQLKARAGTNVDCENLTATLKDLDFDVRVYKDLKLRDLQREIERVAQMDHSDADCILVTILSHGELGYLYAKDCQYRLDVVWSYFTANHCPSLAGKPKLFFVQACQGDQLDGGVLLSPQERTETDSSSAMSYKIPTHADFLIAYSTIPGFYSWRNTQKGSWFMQSLCHELNQHGRKYDLMTLLTFVTQRVAYDFESNTPDIPLMHQQKQIPCTTTMLTRLLRFSEKKAF</sequence>
<evidence type="ECO:0000256" key="6">
    <source>
        <dbReference type="RuleBase" id="RU003971"/>
    </source>
</evidence>
<feature type="domain" description="Caspase family p20" evidence="8">
    <location>
        <begin position="76"/>
        <end position="199"/>
    </location>
</feature>
<organism evidence="9 10">
    <name type="scientific">Anopheles farauti</name>
    <dbReference type="NCBI Taxonomy" id="69004"/>
    <lineage>
        <taxon>Eukaryota</taxon>
        <taxon>Metazoa</taxon>
        <taxon>Ecdysozoa</taxon>
        <taxon>Arthropoda</taxon>
        <taxon>Hexapoda</taxon>
        <taxon>Insecta</taxon>
        <taxon>Pterygota</taxon>
        <taxon>Neoptera</taxon>
        <taxon>Endopterygota</taxon>
        <taxon>Diptera</taxon>
        <taxon>Nematocera</taxon>
        <taxon>Culicoidea</taxon>
        <taxon>Culicidae</taxon>
        <taxon>Anophelinae</taxon>
        <taxon>Anopheles</taxon>
    </lineage>
</organism>
<dbReference type="AlphaFoldDB" id="A0A182Q649"/>
<dbReference type="InterPro" id="IPR011600">
    <property type="entry name" value="Pept_C14_caspase"/>
</dbReference>
<evidence type="ECO:0000313" key="9">
    <source>
        <dbReference type="EnsemblMetazoa" id="AFAF003815-PA"/>
    </source>
</evidence>
<dbReference type="InterPro" id="IPR001309">
    <property type="entry name" value="Pept_C14_p20"/>
</dbReference>
<keyword evidence="4" id="KW-0788">Thiol protease</keyword>
<evidence type="ECO:0000259" key="8">
    <source>
        <dbReference type="PROSITE" id="PS50208"/>
    </source>
</evidence>
<feature type="domain" description="Caspase family p10" evidence="7">
    <location>
        <begin position="220"/>
        <end position="315"/>
    </location>
</feature>
<reference evidence="10" key="1">
    <citation type="submission" date="2014-01" db="EMBL/GenBank/DDBJ databases">
        <title>The Genome Sequence of Anopheles farauti FAR1 (V2).</title>
        <authorList>
            <consortium name="The Broad Institute Genomics Platform"/>
            <person name="Neafsey D.E."/>
            <person name="Besansky N."/>
            <person name="Howell P."/>
            <person name="Walton C."/>
            <person name="Young S.K."/>
            <person name="Zeng Q."/>
            <person name="Gargeya S."/>
            <person name="Fitzgerald M."/>
            <person name="Haas B."/>
            <person name="Abouelleil A."/>
            <person name="Allen A.W."/>
            <person name="Alvarado L."/>
            <person name="Arachchi H.M."/>
            <person name="Berlin A.M."/>
            <person name="Chapman S.B."/>
            <person name="Gainer-Dewar J."/>
            <person name="Goldberg J."/>
            <person name="Griggs A."/>
            <person name="Gujja S."/>
            <person name="Hansen M."/>
            <person name="Howarth C."/>
            <person name="Imamovic A."/>
            <person name="Ireland A."/>
            <person name="Larimer J."/>
            <person name="McCowan C."/>
            <person name="Murphy C."/>
            <person name="Pearson M."/>
            <person name="Poon T.W."/>
            <person name="Priest M."/>
            <person name="Roberts A."/>
            <person name="Saif S."/>
            <person name="Shea T."/>
            <person name="Sisk P."/>
            <person name="Sykes S."/>
            <person name="Wortman J."/>
            <person name="Nusbaum C."/>
            <person name="Birren B."/>
        </authorList>
    </citation>
    <scope>NUCLEOTIDE SEQUENCE [LARGE SCALE GENOMIC DNA]</scope>
    <source>
        <strain evidence="10">FAR1</strain>
    </source>
</reference>
<dbReference type="EMBL" id="AXCN02001449">
    <property type="status" value="NOT_ANNOTATED_CDS"/>
    <property type="molecule type" value="Genomic_DNA"/>
</dbReference>
<evidence type="ECO:0000256" key="3">
    <source>
        <dbReference type="ARBA" id="ARBA00022801"/>
    </source>
</evidence>
<dbReference type="PANTHER" id="PTHR10454">
    <property type="entry name" value="CASPASE"/>
    <property type="match status" value="1"/>
</dbReference>
<dbReference type="InterPro" id="IPR016129">
    <property type="entry name" value="Caspase_his_AS"/>
</dbReference>
<dbReference type="InterPro" id="IPR002398">
    <property type="entry name" value="Pept_C14"/>
</dbReference>
<dbReference type="GO" id="GO:0045476">
    <property type="term" value="P:nurse cell apoptotic process"/>
    <property type="evidence" value="ECO:0007669"/>
    <property type="project" value="UniProtKB-ARBA"/>
</dbReference>
<evidence type="ECO:0000256" key="4">
    <source>
        <dbReference type="ARBA" id="ARBA00022807"/>
    </source>
</evidence>
<keyword evidence="2" id="KW-0645">Protease</keyword>
<evidence type="ECO:0000259" key="7">
    <source>
        <dbReference type="PROSITE" id="PS50207"/>
    </source>
</evidence>
<dbReference type="Pfam" id="PF00656">
    <property type="entry name" value="Peptidase_C14"/>
    <property type="match status" value="1"/>
</dbReference>
<dbReference type="PROSITE" id="PS01122">
    <property type="entry name" value="CASPASE_CYS"/>
    <property type="match status" value="1"/>
</dbReference>
<name>A0A182Q649_9DIPT</name>
<dbReference type="InterPro" id="IPR029030">
    <property type="entry name" value="Caspase-like_dom_sf"/>
</dbReference>
<keyword evidence="5" id="KW-0865">Zymogen</keyword>
<proteinExistence type="inferred from homology"/>
<evidence type="ECO:0000256" key="2">
    <source>
        <dbReference type="ARBA" id="ARBA00022670"/>
    </source>
</evidence>
<dbReference type="VEuPathDB" id="VectorBase:AFAF003815"/>
<dbReference type="Proteomes" id="UP000075886">
    <property type="component" value="Unassembled WGS sequence"/>
</dbReference>
<evidence type="ECO:0008006" key="11">
    <source>
        <dbReference type="Google" id="ProtNLM"/>
    </source>
</evidence>
<dbReference type="SUPFAM" id="SSF52129">
    <property type="entry name" value="Caspase-like"/>
    <property type="match status" value="1"/>
</dbReference>
<dbReference type="GO" id="GO:0045751">
    <property type="term" value="P:negative regulation of Toll signaling pathway"/>
    <property type="evidence" value="ECO:0007669"/>
    <property type="project" value="UniProtKB-ARBA"/>
</dbReference>
<evidence type="ECO:0000313" key="10">
    <source>
        <dbReference type="Proteomes" id="UP000075886"/>
    </source>
</evidence>
<comment type="similarity">
    <text evidence="1 6">Belongs to the peptidase C14A family.</text>
</comment>
<dbReference type="GO" id="GO:0006508">
    <property type="term" value="P:proteolysis"/>
    <property type="evidence" value="ECO:0007669"/>
    <property type="project" value="UniProtKB-KW"/>
</dbReference>
<dbReference type="SMART" id="SM00115">
    <property type="entry name" value="CASc"/>
    <property type="match status" value="1"/>
</dbReference>
<dbReference type="PANTHER" id="PTHR10454:SF245">
    <property type="entry name" value="CASPASE-RELATED"/>
    <property type="match status" value="1"/>
</dbReference>
<dbReference type="PROSITE" id="PS50208">
    <property type="entry name" value="CASPASE_P20"/>
    <property type="match status" value="1"/>
</dbReference>
<evidence type="ECO:0000256" key="5">
    <source>
        <dbReference type="ARBA" id="ARBA00023145"/>
    </source>
</evidence>
<dbReference type="STRING" id="69004.A0A182Q649"/>
<dbReference type="GO" id="GO:0043525">
    <property type="term" value="P:positive regulation of neuron apoptotic process"/>
    <property type="evidence" value="ECO:0007669"/>
    <property type="project" value="TreeGrafter"/>
</dbReference>
<reference evidence="9" key="2">
    <citation type="submission" date="2020-05" db="UniProtKB">
        <authorList>
            <consortium name="EnsemblMetazoa"/>
        </authorList>
    </citation>
    <scope>IDENTIFICATION</scope>
    <source>
        <strain evidence="9">FAR1</strain>
    </source>
</reference>
<dbReference type="GO" id="GO:1990525">
    <property type="term" value="F:BIR domain binding"/>
    <property type="evidence" value="ECO:0007669"/>
    <property type="project" value="UniProtKB-ARBA"/>
</dbReference>
<dbReference type="Gene3D" id="3.40.50.1460">
    <property type="match status" value="1"/>
</dbReference>
<dbReference type="PROSITE" id="PS50207">
    <property type="entry name" value="CASPASE_P10"/>
    <property type="match status" value="1"/>
</dbReference>
<keyword evidence="10" id="KW-1185">Reference proteome</keyword>
<dbReference type="InterPro" id="IPR002138">
    <property type="entry name" value="Pept_C14_p10"/>
</dbReference>
<protein>
    <recommendedName>
        <fullName evidence="11">Caspase</fullName>
    </recommendedName>
</protein>
<dbReference type="InterPro" id="IPR015917">
    <property type="entry name" value="Pept_C14A"/>
</dbReference>
<evidence type="ECO:0000256" key="1">
    <source>
        <dbReference type="ARBA" id="ARBA00010134"/>
    </source>
</evidence>
<dbReference type="CDD" id="cd00032">
    <property type="entry name" value="CASc"/>
    <property type="match status" value="1"/>
</dbReference>
<dbReference type="GO" id="GO:0005737">
    <property type="term" value="C:cytoplasm"/>
    <property type="evidence" value="ECO:0007669"/>
    <property type="project" value="TreeGrafter"/>
</dbReference>